<evidence type="ECO:0000256" key="8">
    <source>
        <dbReference type="SAM" id="Phobius"/>
    </source>
</evidence>
<comment type="similarity">
    <text evidence="7">Belongs to the MPDU1 (TC 2.A.43.3) family.</text>
</comment>
<dbReference type="AlphaFoldDB" id="A0A2N1JHD0"/>
<evidence type="ECO:0000256" key="3">
    <source>
        <dbReference type="ARBA" id="ARBA00022692"/>
    </source>
</evidence>
<proteinExistence type="inferred from homology"/>
<dbReference type="InterPro" id="IPR006603">
    <property type="entry name" value="PQ-loop_rpt"/>
</dbReference>
<evidence type="ECO:0000259" key="9">
    <source>
        <dbReference type="PROSITE" id="PS50249"/>
    </source>
</evidence>
<dbReference type="InterPro" id="IPR045810">
    <property type="entry name" value="eIF3h_C"/>
</dbReference>
<dbReference type="EMBL" id="KZ454987">
    <property type="protein sequence ID" value="PKI85945.1"/>
    <property type="molecule type" value="Genomic_DNA"/>
</dbReference>
<keyword evidence="6 8" id="KW-0472">Membrane</keyword>
<evidence type="ECO:0000313" key="10">
    <source>
        <dbReference type="EMBL" id="PKI85945.1"/>
    </source>
</evidence>
<sequence length="607" mass="66834">MQALLQRVTRSMPWFVQDLASYLLGERCYKLLVWNVDWSDVACLRLGLSKGLGLGIVVFGSIIKFPQIYKIVRARSATGISLAMYILEVVAYTISLAYAIRLRIPLSTYGENASLTVQNMVITLLIIAYSPMDSYVRRITILCHSYGISTNAFYVAVGAFLMVVCSLALASEHAVPPPLLKTLQAFTIPVSLASKVPQMLELHRDKATGQLSVLVVFAQLLGTLARVFTTLTETNDRLLFWGFALATVFNAVIAVQVALYWNGNEKYMEIRDTSTDLPSVAAVARPEEVHEEITEEDAAAMKELDREAMKLDSEVITEVQIDGMVLMKLVKHCKDNHASNGTNAWGTLLGVDVGGTLEVSNVFGLPNARSERGDEEERSTRTAMQYMTEMLRLLRQVSADVNSVGLYQGCFVGTFLNSAVVDGLNMLSALMEREGNQGWGKAVLVVLDYAQLAQGNTTVKAYRLSPAFVDAYRKTKFQVQSLIDYRLTFSNILIEIPIQMRNSALLDAFISTLTTENTPVPRLVPQTSKESLLAPPSAHVPPSYMDLNLALEPVLVSSMETTLDTLENCAAEAGNVGYQSRQVARRKCIARGSGPCGLANRRRTQTV</sequence>
<feature type="transmembrane region" description="Helical" evidence="8">
    <location>
        <begin position="77"/>
        <end position="100"/>
    </location>
</feature>
<feature type="transmembrane region" description="Helical" evidence="8">
    <location>
        <begin position="112"/>
        <end position="130"/>
    </location>
</feature>
<dbReference type="SMART" id="SM00679">
    <property type="entry name" value="CTNS"/>
    <property type="match status" value="2"/>
</dbReference>
<organism evidence="10 11">
    <name type="scientific">Malassezia vespertilionis</name>
    <dbReference type="NCBI Taxonomy" id="2020962"/>
    <lineage>
        <taxon>Eukaryota</taxon>
        <taxon>Fungi</taxon>
        <taxon>Dikarya</taxon>
        <taxon>Basidiomycota</taxon>
        <taxon>Ustilaginomycotina</taxon>
        <taxon>Malasseziomycetes</taxon>
        <taxon>Malasseziales</taxon>
        <taxon>Malasseziaceae</taxon>
        <taxon>Malassezia</taxon>
    </lineage>
</organism>
<accession>A0A2N1JHD0</accession>
<dbReference type="Proteomes" id="UP000232875">
    <property type="component" value="Unassembled WGS sequence"/>
</dbReference>
<dbReference type="Gene3D" id="1.20.1280.290">
    <property type="match status" value="1"/>
</dbReference>
<dbReference type="GO" id="GO:0008237">
    <property type="term" value="F:metallopeptidase activity"/>
    <property type="evidence" value="ECO:0007669"/>
    <property type="project" value="InterPro"/>
</dbReference>
<dbReference type="InterPro" id="IPR000555">
    <property type="entry name" value="JAMM/MPN+_dom"/>
</dbReference>
<evidence type="ECO:0000256" key="1">
    <source>
        <dbReference type="ARBA" id="ARBA00004141"/>
    </source>
</evidence>
<dbReference type="GO" id="GO:0003743">
    <property type="term" value="F:translation initiation factor activity"/>
    <property type="evidence" value="ECO:0007669"/>
    <property type="project" value="InterPro"/>
</dbReference>
<dbReference type="CDD" id="cd08065">
    <property type="entry name" value="MPN_eIF3h"/>
    <property type="match status" value="1"/>
</dbReference>
<evidence type="ECO:0000256" key="2">
    <source>
        <dbReference type="ARBA" id="ARBA00022448"/>
    </source>
</evidence>
<dbReference type="STRING" id="2020962.A0A2N1JHD0"/>
<reference evidence="10 11" key="1">
    <citation type="submission" date="2017-10" db="EMBL/GenBank/DDBJ databases">
        <title>A novel species of cold-tolerant Malassezia isolated from bats.</title>
        <authorList>
            <person name="Lorch J.M."/>
            <person name="Palmer J.M."/>
            <person name="Vanderwolf K.J."/>
            <person name="Schmidt K.Z."/>
            <person name="Verant M.L."/>
            <person name="Weller T.J."/>
            <person name="Blehert D.S."/>
        </authorList>
    </citation>
    <scope>NUCLEOTIDE SEQUENCE [LARGE SCALE GENOMIC DNA]</scope>
    <source>
        <strain evidence="10 11">NWHC:44797-103</strain>
    </source>
</reference>
<dbReference type="Pfam" id="PF01398">
    <property type="entry name" value="JAB"/>
    <property type="match status" value="1"/>
</dbReference>
<dbReference type="InterPro" id="IPR027524">
    <property type="entry name" value="eIF3h"/>
</dbReference>
<evidence type="ECO:0000256" key="5">
    <source>
        <dbReference type="ARBA" id="ARBA00022989"/>
    </source>
</evidence>
<gene>
    <name evidence="10" type="ORF">MVES_000573</name>
</gene>
<dbReference type="GO" id="GO:0016020">
    <property type="term" value="C:membrane"/>
    <property type="evidence" value="ECO:0007669"/>
    <property type="project" value="UniProtKB-SubCell"/>
</dbReference>
<dbReference type="InterPro" id="IPR016817">
    <property type="entry name" value="MannP-dilichol_defect-1"/>
</dbReference>
<dbReference type="InterPro" id="IPR037518">
    <property type="entry name" value="MPN"/>
</dbReference>
<feature type="transmembrane region" description="Helical" evidence="8">
    <location>
        <begin position="207"/>
        <end position="228"/>
    </location>
</feature>
<feature type="transmembrane region" description="Helical" evidence="8">
    <location>
        <begin position="151"/>
        <end position="170"/>
    </location>
</feature>
<keyword evidence="2" id="KW-0813">Transport</keyword>
<protein>
    <recommendedName>
        <fullName evidence="9">MPN domain-containing protein</fullName>
    </recommendedName>
</protein>
<dbReference type="PANTHER" id="PTHR12226">
    <property type="entry name" value="MANNOSE-P-DOLICHOL UTILIZATION DEFECT 1 LEC35 -RELATED"/>
    <property type="match status" value="1"/>
</dbReference>
<dbReference type="PROSITE" id="PS50249">
    <property type="entry name" value="MPN"/>
    <property type="match status" value="1"/>
</dbReference>
<feature type="domain" description="MPN" evidence="9">
    <location>
        <begin position="319"/>
        <end position="468"/>
    </location>
</feature>
<evidence type="ECO:0000313" key="11">
    <source>
        <dbReference type="Proteomes" id="UP000232875"/>
    </source>
</evidence>
<feature type="transmembrane region" description="Helical" evidence="8">
    <location>
        <begin position="240"/>
        <end position="261"/>
    </location>
</feature>
<dbReference type="Gene3D" id="3.40.140.10">
    <property type="entry name" value="Cytidine Deaminase, domain 2"/>
    <property type="match status" value="1"/>
</dbReference>
<dbReference type="PANTHER" id="PTHR12226:SF2">
    <property type="entry name" value="MANNOSE-P-DOLICHOL UTILIZATION DEFECT 1 PROTEIN"/>
    <property type="match status" value="1"/>
</dbReference>
<keyword evidence="4" id="KW-0677">Repeat</keyword>
<dbReference type="Pfam" id="PF19445">
    <property type="entry name" value="eIF3h_C"/>
    <property type="match status" value="1"/>
</dbReference>
<keyword evidence="5 8" id="KW-1133">Transmembrane helix</keyword>
<dbReference type="Pfam" id="PF04193">
    <property type="entry name" value="PQ-loop"/>
    <property type="match status" value="2"/>
</dbReference>
<comment type="subcellular location">
    <subcellularLocation>
        <location evidence="1">Membrane</location>
        <topology evidence="1">Multi-pass membrane protein</topology>
    </subcellularLocation>
</comment>
<name>A0A2N1JHD0_9BASI</name>
<evidence type="ECO:0000256" key="4">
    <source>
        <dbReference type="ARBA" id="ARBA00022737"/>
    </source>
</evidence>
<keyword evidence="11" id="KW-1185">Reference proteome</keyword>
<evidence type="ECO:0000256" key="6">
    <source>
        <dbReference type="ARBA" id="ARBA00023136"/>
    </source>
</evidence>
<dbReference type="OrthoDB" id="271506at2759"/>
<keyword evidence="3 8" id="KW-0812">Transmembrane</keyword>
<evidence type="ECO:0000256" key="7">
    <source>
        <dbReference type="ARBA" id="ARBA00038475"/>
    </source>
</evidence>
<dbReference type="GO" id="GO:0005852">
    <property type="term" value="C:eukaryotic translation initiation factor 3 complex"/>
    <property type="evidence" value="ECO:0007669"/>
    <property type="project" value="InterPro"/>
</dbReference>